<sequence length="69" mass="8243">MQKVKHKIKDSFLFIQLLNESSLAALNKKFGTHYSAKQVKKNVRIQRASKKFRFYKKLMETPPRFRKGE</sequence>
<dbReference type="AlphaFoldDB" id="X1JVS5"/>
<comment type="caution">
    <text evidence="1">The sequence shown here is derived from an EMBL/GenBank/DDBJ whole genome shotgun (WGS) entry which is preliminary data.</text>
</comment>
<protein>
    <submittedName>
        <fullName evidence="1">Uncharacterized protein</fullName>
    </submittedName>
</protein>
<name>X1JVS5_9ZZZZ</name>
<organism evidence="1">
    <name type="scientific">marine sediment metagenome</name>
    <dbReference type="NCBI Taxonomy" id="412755"/>
    <lineage>
        <taxon>unclassified sequences</taxon>
        <taxon>metagenomes</taxon>
        <taxon>ecological metagenomes</taxon>
    </lineage>
</organism>
<evidence type="ECO:0000313" key="1">
    <source>
        <dbReference type="EMBL" id="GAH82369.1"/>
    </source>
</evidence>
<gene>
    <name evidence="1" type="ORF">S03H2_66636</name>
</gene>
<reference evidence="1" key="1">
    <citation type="journal article" date="2014" name="Front. Microbiol.">
        <title>High frequency of phylogenetically diverse reductive dehalogenase-homologous genes in deep subseafloor sedimentary metagenomes.</title>
        <authorList>
            <person name="Kawai M."/>
            <person name="Futagami T."/>
            <person name="Toyoda A."/>
            <person name="Takaki Y."/>
            <person name="Nishi S."/>
            <person name="Hori S."/>
            <person name="Arai W."/>
            <person name="Tsubouchi T."/>
            <person name="Morono Y."/>
            <person name="Uchiyama I."/>
            <person name="Ito T."/>
            <person name="Fujiyama A."/>
            <person name="Inagaki F."/>
            <person name="Takami H."/>
        </authorList>
    </citation>
    <scope>NUCLEOTIDE SEQUENCE</scope>
    <source>
        <strain evidence="1">Expedition CK06-06</strain>
    </source>
</reference>
<proteinExistence type="predicted"/>
<dbReference type="EMBL" id="BARU01043534">
    <property type="protein sequence ID" value="GAH82369.1"/>
    <property type="molecule type" value="Genomic_DNA"/>
</dbReference>
<accession>X1JVS5</accession>